<dbReference type="RefSeq" id="WP_203818208.1">
    <property type="nucleotide sequence ID" value="NZ_BAAABP010000008.1"/>
</dbReference>
<keyword evidence="3" id="KW-0808">Transferase</keyword>
<dbReference type="InterPro" id="IPR024028">
    <property type="entry name" value="PNKP_bac"/>
</dbReference>
<dbReference type="SUPFAM" id="SSF56300">
    <property type="entry name" value="Metallo-dependent phosphatases"/>
    <property type="match status" value="1"/>
</dbReference>
<dbReference type="SUPFAM" id="SSF56091">
    <property type="entry name" value="DNA ligase/mRNA capping enzyme, catalytic domain"/>
    <property type="match status" value="1"/>
</dbReference>
<evidence type="ECO:0000313" key="3">
    <source>
        <dbReference type="EMBL" id="GIE11684.1"/>
    </source>
</evidence>
<dbReference type="AlphaFoldDB" id="A0A919J0X2"/>
<dbReference type="SUPFAM" id="SSF52540">
    <property type="entry name" value="P-loop containing nucleoside triphosphate hydrolases"/>
    <property type="match status" value="1"/>
</dbReference>
<dbReference type="InterPro" id="IPR050126">
    <property type="entry name" value="Ap4A_hydrolase"/>
</dbReference>
<sequence length="824" mass="88977">MIDVPELALVALVGISGSGKSTFARTHFKPTQVLSSDYFRGLVADDENDQSASADAFEVLHYVAGKRLAAGRLTVVDATNLQPHARAGLIKVAREHDVLPVAIVLDVPESVAWERTEGRADRTFGRPVLTRMGRDLRRSLGSLAREGFRKVHVLRGVDEIAGAEIRYAKLFNDKRELTGPFDIIGDVHGCHAELVALLTKLGYDVSRAGAPHPAGRTAIFVGDLVDRGPDSPGVLRLVMSMVAAGSAICVPGNHEQKLARKLNGRNVQLTHGLPETLAQLESEPAEFVAEVKTFIEGLVSHYVLDDGKLVVAHAGLKEAYQGRASGRVRSFALYGETTGETDEYGLPVRYPWARDYRGSAAVVYGHVPTPTPEWINNTICLDTGCVFGGSLTALRWPTRELVSVPAAREYYAPVRPLREATTRPDEGLDLADVTGRRHLDYGYGRTTVNAENAAAALEVMSRFALDPATLGWLPPTMAPCSTSNLDGYLEHPATAFADLRAAGVDKVVCEEKHMGSRAVVRVSRTGSGDAIWTRTGRPFFGPALDQPLLERVRTAAAPLFADLDTDWLLLDCELLPWSAKAGGLIRDQYAGVGAAGRHALPAALAVLDQVAARGLDVGALRDRIELRSSEIAGYSAAYRSYVRPTDGLTGVTLAPFALLAGVGVSYASKDHGWHLAQADRLVAADAEIFTPTRRKIVELGDAAAEADATDWWLSLTAAGGEGMVVKPYAGLAVTDAKGRLVQPGVKCRGREYLRIIYGPEYTRPEQLARLRKRNLGRKRSLALREHGLGLAALDRLAEGAPTWRVHELVFAILAAESEPVDPRL</sequence>
<accession>A0A919J0X2</accession>
<dbReference type="PANTHER" id="PTHR42850:SF7">
    <property type="entry name" value="BIS(5'-NUCLEOSYL)-TETRAPHOSPHATASE PRPE [ASYMMETRICAL]"/>
    <property type="match status" value="1"/>
</dbReference>
<dbReference type="Gene3D" id="3.30.470.30">
    <property type="entry name" value="DNA ligase/mRNA capping enzyme"/>
    <property type="match status" value="2"/>
</dbReference>
<dbReference type="InterPro" id="IPR041780">
    <property type="entry name" value="MPP_PrpE-like"/>
</dbReference>
<keyword evidence="3" id="KW-0418">Kinase</keyword>
<keyword evidence="4" id="KW-1185">Reference proteome</keyword>
<dbReference type="InterPro" id="IPR029052">
    <property type="entry name" value="Metallo-depent_PP-like"/>
</dbReference>
<dbReference type="EMBL" id="BOMM01000030">
    <property type="protein sequence ID" value="GIE11684.1"/>
    <property type="molecule type" value="Genomic_DNA"/>
</dbReference>
<organism evidence="3 4">
    <name type="scientific">Paractinoplanes ferrugineus</name>
    <dbReference type="NCBI Taxonomy" id="113564"/>
    <lineage>
        <taxon>Bacteria</taxon>
        <taxon>Bacillati</taxon>
        <taxon>Actinomycetota</taxon>
        <taxon>Actinomycetes</taxon>
        <taxon>Micromonosporales</taxon>
        <taxon>Micromonosporaceae</taxon>
        <taxon>Paractinoplanes</taxon>
    </lineage>
</organism>
<name>A0A919J0X2_9ACTN</name>
<comment type="caution">
    <text evidence="3">The sequence shown here is derived from an EMBL/GenBank/DDBJ whole genome shotgun (WGS) entry which is preliminary data.</text>
</comment>
<protein>
    <submittedName>
        <fullName evidence="3">Polynucleotide kinase-phosphatase</fullName>
    </submittedName>
</protein>
<evidence type="ECO:0000259" key="2">
    <source>
        <dbReference type="Pfam" id="PF16542"/>
    </source>
</evidence>
<dbReference type="InterPro" id="IPR032380">
    <property type="entry name" value="PNKP_ligase_dom"/>
</dbReference>
<reference evidence="3" key="1">
    <citation type="submission" date="2021-01" db="EMBL/GenBank/DDBJ databases">
        <title>Whole genome shotgun sequence of Actinoplanes ferrugineus NBRC 15555.</title>
        <authorList>
            <person name="Komaki H."/>
            <person name="Tamura T."/>
        </authorList>
    </citation>
    <scope>NUCLEOTIDE SEQUENCE</scope>
    <source>
        <strain evidence="3">NBRC 15555</strain>
    </source>
</reference>
<feature type="domain" description="Polynucleotide kinase-phosphatase ligase" evidence="2">
    <location>
        <begin position="455"/>
        <end position="819"/>
    </location>
</feature>
<gene>
    <name evidence="3" type="ORF">Afe05nite_35240</name>
</gene>
<proteinExistence type="predicted"/>
<dbReference type="GO" id="GO:0016791">
    <property type="term" value="F:phosphatase activity"/>
    <property type="evidence" value="ECO:0007669"/>
    <property type="project" value="TreeGrafter"/>
</dbReference>
<dbReference type="Gene3D" id="3.40.50.300">
    <property type="entry name" value="P-loop containing nucleotide triphosphate hydrolases"/>
    <property type="match status" value="1"/>
</dbReference>
<dbReference type="Proteomes" id="UP000598174">
    <property type="component" value="Unassembled WGS sequence"/>
</dbReference>
<dbReference type="GO" id="GO:0005737">
    <property type="term" value="C:cytoplasm"/>
    <property type="evidence" value="ECO:0007669"/>
    <property type="project" value="TreeGrafter"/>
</dbReference>
<dbReference type="InterPro" id="IPR027417">
    <property type="entry name" value="P-loop_NTPase"/>
</dbReference>
<dbReference type="Pfam" id="PF13671">
    <property type="entry name" value="AAA_33"/>
    <property type="match status" value="1"/>
</dbReference>
<feature type="domain" description="Calcineurin-like phosphoesterase" evidence="1">
    <location>
        <begin position="180"/>
        <end position="368"/>
    </location>
</feature>
<dbReference type="InterPro" id="IPR004843">
    <property type="entry name" value="Calcineurin-like_PHP"/>
</dbReference>
<evidence type="ECO:0000313" key="4">
    <source>
        <dbReference type="Proteomes" id="UP000598174"/>
    </source>
</evidence>
<dbReference type="Pfam" id="PF16542">
    <property type="entry name" value="PNKP_ligase"/>
    <property type="match status" value="1"/>
</dbReference>
<dbReference type="CDD" id="cd07423">
    <property type="entry name" value="MPP_Prp_like"/>
    <property type="match status" value="1"/>
</dbReference>
<dbReference type="NCBIfam" id="TIGR04075">
    <property type="entry name" value="bacter_Pnkp"/>
    <property type="match status" value="1"/>
</dbReference>
<dbReference type="PANTHER" id="PTHR42850">
    <property type="entry name" value="METALLOPHOSPHOESTERASE"/>
    <property type="match status" value="1"/>
</dbReference>
<dbReference type="Pfam" id="PF00149">
    <property type="entry name" value="Metallophos"/>
    <property type="match status" value="1"/>
</dbReference>
<dbReference type="GO" id="GO:0016301">
    <property type="term" value="F:kinase activity"/>
    <property type="evidence" value="ECO:0007669"/>
    <property type="project" value="UniProtKB-KW"/>
</dbReference>
<evidence type="ECO:0000259" key="1">
    <source>
        <dbReference type="Pfam" id="PF00149"/>
    </source>
</evidence>
<dbReference type="Gene3D" id="3.60.21.10">
    <property type="match status" value="1"/>
</dbReference>